<proteinExistence type="predicted"/>
<dbReference type="OrthoDB" id="19657at2759"/>
<dbReference type="GO" id="GO:0017171">
    <property type="term" value="F:serine hydrolase activity"/>
    <property type="evidence" value="ECO:0007669"/>
    <property type="project" value="TreeGrafter"/>
</dbReference>
<dbReference type="InterPro" id="IPR029058">
    <property type="entry name" value="AB_hydrolase_fold"/>
</dbReference>
<reference evidence="3" key="1">
    <citation type="submission" date="2020-01" db="EMBL/GenBank/DDBJ databases">
        <title>Draft genome sequence of the Termite Coptotermes fromosanus.</title>
        <authorList>
            <person name="Itakura S."/>
            <person name="Yosikawa Y."/>
            <person name="Umezawa K."/>
        </authorList>
    </citation>
    <scope>NUCLEOTIDE SEQUENCE [LARGE SCALE GENOMIC DNA]</scope>
</reference>
<sequence>ENKIAVNGIKINYVKTGSGPKSILWSIWSDFKPQVEGLDKSKFTVIAWDPPGYGNSRPPTRNFSQDFFHQDADWAVKLMQALSIGKFSMLGWSDGGITAMIAAAKYPEHIDKLVVWGANAYIIDEEAKIYEGFILSKIANITSICDMQMNLTTW</sequence>
<dbReference type="PANTHER" id="PTHR46331">
    <property type="entry name" value="VALACYCLOVIR HYDROLASE"/>
    <property type="match status" value="1"/>
</dbReference>
<dbReference type="SUPFAM" id="SSF53474">
    <property type="entry name" value="alpha/beta-Hydrolases"/>
    <property type="match status" value="1"/>
</dbReference>
<keyword evidence="3" id="KW-1185">Reference proteome</keyword>
<dbReference type="InterPro" id="IPR000073">
    <property type="entry name" value="AB_hydrolase_1"/>
</dbReference>
<dbReference type="PANTHER" id="PTHR46331:SF2">
    <property type="entry name" value="VALACYCLOVIR HYDROLASE"/>
    <property type="match status" value="1"/>
</dbReference>
<gene>
    <name evidence="2" type="ORF">Cfor_02611</name>
</gene>
<evidence type="ECO:0000313" key="3">
    <source>
        <dbReference type="Proteomes" id="UP000502823"/>
    </source>
</evidence>
<dbReference type="InParanoid" id="A0A6L2PMR7"/>
<evidence type="ECO:0000313" key="2">
    <source>
        <dbReference type="EMBL" id="GFG33881.1"/>
    </source>
</evidence>
<comment type="caution">
    <text evidence="2">The sequence shown here is derived from an EMBL/GenBank/DDBJ whole genome shotgun (WGS) entry which is preliminary data.</text>
</comment>
<dbReference type="Proteomes" id="UP000502823">
    <property type="component" value="Unassembled WGS sequence"/>
</dbReference>
<feature type="non-terminal residue" evidence="2">
    <location>
        <position position="1"/>
    </location>
</feature>
<dbReference type="AlphaFoldDB" id="A0A6L2PMR7"/>
<evidence type="ECO:0000259" key="1">
    <source>
        <dbReference type="Pfam" id="PF00561"/>
    </source>
</evidence>
<dbReference type="PRINTS" id="PR00111">
    <property type="entry name" value="ABHYDROLASE"/>
</dbReference>
<feature type="domain" description="AB hydrolase-1" evidence="1">
    <location>
        <begin position="29"/>
        <end position="128"/>
    </location>
</feature>
<dbReference type="EMBL" id="BLKM01000458">
    <property type="protein sequence ID" value="GFG33881.1"/>
    <property type="molecule type" value="Genomic_DNA"/>
</dbReference>
<protein>
    <recommendedName>
        <fullName evidence="1">AB hydrolase-1 domain-containing protein</fullName>
    </recommendedName>
</protein>
<name>A0A6L2PMR7_COPFO</name>
<dbReference type="Pfam" id="PF00561">
    <property type="entry name" value="Abhydrolase_1"/>
    <property type="match status" value="1"/>
</dbReference>
<organism evidence="2 3">
    <name type="scientific">Coptotermes formosanus</name>
    <name type="common">Formosan subterranean termite</name>
    <dbReference type="NCBI Taxonomy" id="36987"/>
    <lineage>
        <taxon>Eukaryota</taxon>
        <taxon>Metazoa</taxon>
        <taxon>Ecdysozoa</taxon>
        <taxon>Arthropoda</taxon>
        <taxon>Hexapoda</taxon>
        <taxon>Insecta</taxon>
        <taxon>Pterygota</taxon>
        <taxon>Neoptera</taxon>
        <taxon>Polyneoptera</taxon>
        <taxon>Dictyoptera</taxon>
        <taxon>Blattodea</taxon>
        <taxon>Blattoidea</taxon>
        <taxon>Termitoidae</taxon>
        <taxon>Rhinotermitidae</taxon>
        <taxon>Coptotermes</taxon>
    </lineage>
</organism>
<accession>A0A6L2PMR7</accession>
<dbReference type="Gene3D" id="3.40.50.1820">
    <property type="entry name" value="alpha/beta hydrolase"/>
    <property type="match status" value="1"/>
</dbReference>